<feature type="compositionally biased region" description="Polar residues" evidence="1">
    <location>
        <begin position="492"/>
        <end position="501"/>
    </location>
</feature>
<feature type="transmembrane region" description="Helical" evidence="2">
    <location>
        <begin position="97"/>
        <end position="122"/>
    </location>
</feature>
<keyword evidence="2" id="KW-1133">Transmembrane helix</keyword>
<feature type="compositionally biased region" description="Polar residues" evidence="1">
    <location>
        <begin position="398"/>
        <end position="407"/>
    </location>
</feature>
<gene>
    <name evidence="3" type="ORF">SCHPADRAFT_837532</name>
</gene>
<protein>
    <submittedName>
        <fullName evidence="3">Pali-domain-containing protein</fullName>
    </submittedName>
</protein>
<feature type="compositionally biased region" description="Polar residues" evidence="1">
    <location>
        <begin position="476"/>
        <end position="485"/>
    </location>
</feature>
<dbReference type="Pfam" id="PF06687">
    <property type="entry name" value="SUR7"/>
    <property type="match status" value="1"/>
</dbReference>
<dbReference type="STRING" id="27342.A0A0H2RBA4"/>
<dbReference type="InterPro" id="IPR009571">
    <property type="entry name" value="SUR7/Rim9-like_fungi"/>
</dbReference>
<feature type="compositionally biased region" description="Polar residues" evidence="1">
    <location>
        <begin position="598"/>
        <end position="609"/>
    </location>
</feature>
<dbReference type="PANTHER" id="PTHR28013">
    <property type="entry name" value="PROTEIN DCV1-RELATED"/>
    <property type="match status" value="1"/>
</dbReference>
<accession>A0A0H2RBA4</accession>
<feature type="compositionally biased region" description="Polar residues" evidence="1">
    <location>
        <begin position="565"/>
        <end position="589"/>
    </location>
</feature>
<name>A0A0H2RBA4_9AGAM</name>
<keyword evidence="2" id="KW-0812">Transmembrane</keyword>
<dbReference type="GO" id="GO:0035838">
    <property type="term" value="C:growing cell tip"/>
    <property type="evidence" value="ECO:0007669"/>
    <property type="project" value="TreeGrafter"/>
</dbReference>
<feature type="compositionally biased region" description="Polar residues" evidence="1">
    <location>
        <begin position="291"/>
        <end position="304"/>
    </location>
</feature>
<feature type="compositionally biased region" description="Polar residues" evidence="1">
    <location>
        <begin position="350"/>
        <end position="376"/>
    </location>
</feature>
<feature type="region of interest" description="Disordered" evidence="1">
    <location>
        <begin position="246"/>
        <end position="333"/>
    </location>
</feature>
<dbReference type="GO" id="GO:0005886">
    <property type="term" value="C:plasma membrane"/>
    <property type="evidence" value="ECO:0007669"/>
    <property type="project" value="InterPro"/>
</dbReference>
<organism evidence="3 4">
    <name type="scientific">Schizopora paradoxa</name>
    <dbReference type="NCBI Taxonomy" id="27342"/>
    <lineage>
        <taxon>Eukaryota</taxon>
        <taxon>Fungi</taxon>
        <taxon>Dikarya</taxon>
        <taxon>Basidiomycota</taxon>
        <taxon>Agaricomycotina</taxon>
        <taxon>Agaricomycetes</taxon>
        <taxon>Hymenochaetales</taxon>
        <taxon>Schizoporaceae</taxon>
        <taxon>Schizopora</taxon>
    </lineage>
</organism>
<evidence type="ECO:0000313" key="3">
    <source>
        <dbReference type="EMBL" id="KLO06783.1"/>
    </source>
</evidence>
<dbReference type="OrthoDB" id="3365245at2759"/>
<evidence type="ECO:0000256" key="2">
    <source>
        <dbReference type="SAM" id="Phobius"/>
    </source>
</evidence>
<feature type="compositionally biased region" description="Polar residues" evidence="1">
    <location>
        <begin position="424"/>
        <end position="466"/>
    </location>
</feature>
<feature type="region of interest" description="Disordered" evidence="1">
    <location>
        <begin position="565"/>
        <end position="632"/>
    </location>
</feature>
<dbReference type="AlphaFoldDB" id="A0A0H2RBA4"/>
<dbReference type="PANTHER" id="PTHR28013:SF4">
    <property type="entry name" value="MARVEL DOMAIN-CONTAINING PROTEIN"/>
    <property type="match status" value="1"/>
</dbReference>
<evidence type="ECO:0000256" key="1">
    <source>
        <dbReference type="SAM" id="MobiDB-lite"/>
    </source>
</evidence>
<reference evidence="3 4" key="1">
    <citation type="submission" date="2015-04" db="EMBL/GenBank/DDBJ databases">
        <title>Complete genome sequence of Schizopora paradoxa KUC8140, a cosmopolitan wood degrader in East Asia.</title>
        <authorList>
            <consortium name="DOE Joint Genome Institute"/>
            <person name="Min B."/>
            <person name="Park H."/>
            <person name="Jang Y."/>
            <person name="Kim J.-J."/>
            <person name="Kim K.H."/>
            <person name="Pangilinan J."/>
            <person name="Lipzen A."/>
            <person name="Riley R."/>
            <person name="Grigoriev I.V."/>
            <person name="Spatafora J.W."/>
            <person name="Choi I.-G."/>
        </authorList>
    </citation>
    <scope>NUCLEOTIDE SEQUENCE [LARGE SCALE GENOMIC DNA]</scope>
    <source>
        <strain evidence="3 4">KUC8140</strain>
    </source>
</reference>
<keyword evidence="4" id="KW-1185">Reference proteome</keyword>
<sequence>MIFRPATPGFLVTLIATILLAIVSFNAPIIKSQYFLRASLSVENINGSLDLGTLGYCLNLSNGTTCTKPAVGYEFDPNALLGDNIKFAQIPQVVVKWLTYALFLHVIALIGAAVSAVFGLLAHVREMSMAYCSTCFSGIAAAVALVAFIFDLAFFFTVKSRINSVQGGSATIGNSIWITLAAWLLLFFSGCFYACGRCCIQRRPRGNEGWWGGNSGQQGGFFGNRNAAQGGDPYTDQMRMEAIRAEQARKDDQTSRKEQGLPAFPELDRSSETKPLATAQYLEEEEDEHPSNLTYRDNNSTANLGSGAPPARRQASGGPQAYRGGYAQGAPGTRAVDEYNNVAGAHAARRQSSSTYSRSNYAPSVTTNNTGNNASRSPPPGLPGQQSQFLAVGGQGGHSQYLSTGQQLGHGYGGSSYHTAATQHTQYPSHQTAYNDPYSTQQPSTYNDPYSSHTQQPSFNPDSYNQAGVIGGFINPTASPPQNSISPPPTQPSIYSQPSQHAQDRSYTLGGGGYGGSTVPNIGAAAYATHSPSPPTVGAYGGGYTASPPSLPVALTTSLPVSGNTPYTSSPVSTAPSGMQGYASSTFKQPNVAALPQPQHSHSGGSSYEDSPPGYEAGPAQPAGAWSEKGPR</sequence>
<feature type="region of interest" description="Disordered" evidence="1">
    <location>
        <begin position="424"/>
        <end position="514"/>
    </location>
</feature>
<dbReference type="InParanoid" id="A0A0H2RBA4"/>
<feature type="transmembrane region" description="Helical" evidence="2">
    <location>
        <begin position="176"/>
        <end position="195"/>
    </location>
</feature>
<feature type="transmembrane region" description="Helical" evidence="2">
    <location>
        <begin position="134"/>
        <end position="156"/>
    </location>
</feature>
<keyword evidence="2" id="KW-0472">Membrane</keyword>
<dbReference type="Proteomes" id="UP000053477">
    <property type="component" value="Unassembled WGS sequence"/>
</dbReference>
<proteinExistence type="predicted"/>
<feature type="compositionally biased region" description="Basic and acidic residues" evidence="1">
    <location>
        <begin position="246"/>
        <end position="259"/>
    </location>
</feature>
<dbReference type="EMBL" id="KQ086181">
    <property type="protein sequence ID" value="KLO06783.1"/>
    <property type="molecule type" value="Genomic_DNA"/>
</dbReference>
<dbReference type="GO" id="GO:0032153">
    <property type="term" value="C:cell division site"/>
    <property type="evidence" value="ECO:0007669"/>
    <property type="project" value="TreeGrafter"/>
</dbReference>
<dbReference type="InterPro" id="IPR051380">
    <property type="entry name" value="pH-response_reg_palI/RIM9"/>
</dbReference>
<evidence type="ECO:0000313" key="4">
    <source>
        <dbReference type="Proteomes" id="UP000053477"/>
    </source>
</evidence>
<feature type="region of interest" description="Disordered" evidence="1">
    <location>
        <begin position="345"/>
        <end position="407"/>
    </location>
</feature>